<accession>H2ZR14</accession>
<protein>
    <submittedName>
        <fullName evidence="2">Uncharacterized protein</fullName>
    </submittedName>
</protein>
<organism evidence="2 3">
    <name type="scientific">Ciona savignyi</name>
    <name type="common">Pacific transparent sea squirt</name>
    <dbReference type="NCBI Taxonomy" id="51511"/>
    <lineage>
        <taxon>Eukaryota</taxon>
        <taxon>Metazoa</taxon>
        <taxon>Chordata</taxon>
        <taxon>Tunicata</taxon>
        <taxon>Ascidiacea</taxon>
        <taxon>Phlebobranchia</taxon>
        <taxon>Cionidae</taxon>
        <taxon>Ciona</taxon>
    </lineage>
</organism>
<dbReference type="AlphaFoldDB" id="H2ZR14"/>
<reference evidence="2" key="2">
    <citation type="submission" date="2025-08" db="UniProtKB">
        <authorList>
            <consortium name="Ensembl"/>
        </authorList>
    </citation>
    <scope>IDENTIFICATION</scope>
</reference>
<dbReference type="InParanoid" id="H2ZR14"/>
<evidence type="ECO:0000313" key="3">
    <source>
        <dbReference type="Proteomes" id="UP000007875"/>
    </source>
</evidence>
<proteinExistence type="predicted"/>
<name>H2ZR14_CIOSA</name>
<keyword evidence="3" id="KW-1185">Reference proteome</keyword>
<evidence type="ECO:0000256" key="1">
    <source>
        <dbReference type="SAM" id="MobiDB-lite"/>
    </source>
</evidence>
<dbReference type="HOGENOM" id="CLU_2222282_0_0_1"/>
<sequence>MTSGSKRPNLCTLCTKHLSSSPPKTTGEPKQCSNKDLKKLSQTARISSLPFNNNNRVGTKEHKSAVSETLQYMEPYQEEDWLKRWPYYIQIYQALSKRVVPETRTT</sequence>
<reference evidence="3" key="1">
    <citation type="submission" date="2003-08" db="EMBL/GenBank/DDBJ databases">
        <authorList>
            <person name="Birren B."/>
            <person name="Nusbaum C."/>
            <person name="Abebe A."/>
            <person name="Abouelleil A."/>
            <person name="Adekoya E."/>
            <person name="Ait-zahra M."/>
            <person name="Allen N."/>
            <person name="Allen T."/>
            <person name="An P."/>
            <person name="Anderson M."/>
            <person name="Anderson S."/>
            <person name="Arachchi H."/>
            <person name="Armbruster J."/>
            <person name="Bachantsang P."/>
            <person name="Baldwin J."/>
            <person name="Barry A."/>
            <person name="Bayul T."/>
            <person name="Blitshsteyn B."/>
            <person name="Bloom T."/>
            <person name="Blye J."/>
            <person name="Boguslavskiy L."/>
            <person name="Borowsky M."/>
            <person name="Boukhgalter B."/>
            <person name="Brunache A."/>
            <person name="Butler J."/>
            <person name="Calixte N."/>
            <person name="Calvo S."/>
            <person name="Camarata J."/>
            <person name="Campo K."/>
            <person name="Chang J."/>
            <person name="Cheshatsang Y."/>
            <person name="Citroen M."/>
            <person name="Collymore A."/>
            <person name="Considine T."/>
            <person name="Cook A."/>
            <person name="Cooke P."/>
            <person name="Corum B."/>
            <person name="Cuomo C."/>
            <person name="David R."/>
            <person name="Dawoe T."/>
            <person name="Degray S."/>
            <person name="Dodge S."/>
            <person name="Dooley K."/>
            <person name="Dorje P."/>
            <person name="Dorjee K."/>
            <person name="Dorris L."/>
            <person name="Duffey N."/>
            <person name="Dupes A."/>
            <person name="Elkins T."/>
            <person name="Engels R."/>
            <person name="Erickson J."/>
            <person name="Farina A."/>
            <person name="Faro S."/>
            <person name="Ferreira P."/>
            <person name="Fischer H."/>
            <person name="Fitzgerald M."/>
            <person name="Foley K."/>
            <person name="Gage D."/>
            <person name="Galagan J."/>
            <person name="Gearin G."/>
            <person name="Gnerre S."/>
            <person name="Gnirke A."/>
            <person name="Goyette A."/>
            <person name="Graham J."/>
            <person name="Grandbois E."/>
            <person name="Gyaltsen K."/>
            <person name="Hafez N."/>
            <person name="Hagopian D."/>
            <person name="Hagos B."/>
            <person name="Hall J."/>
            <person name="Hatcher B."/>
            <person name="Heller A."/>
            <person name="Higgins H."/>
            <person name="Honan T."/>
            <person name="Horn A."/>
            <person name="Houde N."/>
            <person name="Hughes L."/>
            <person name="Hulme W."/>
            <person name="Husby E."/>
            <person name="Iliev I."/>
            <person name="Jaffe D."/>
            <person name="Jones C."/>
            <person name="Kamal M."/>
            <person name="Kamat A."/>
            <person name="Kamvysselis M."/>
            <person name="Karlsson E."/>
            <person name="Kells C."/>
            <person name="Kieu A."/>
            <person name="Kisner P."/>
            <person name="Kodira C."/>
            <person name="Kulbokas E."/>
            <person name="Labutti K."/>
            <person name="Lama D."/>
            <person name="Landers T."/>
            <person name="Leger J."/>
            <person name="Levine S."/>
            <person name="Lewis D."/>
            <person name="Lewis T."/>
            <person name="Lindblad-toh K."/>
            <person name="Liu X."/>
            <person name="Lokyitsang T."/>
            <person name="Lokyitsang Y."/>
            <person name="Lucien O."/>
            <person name="Lui A."/>
            <person name="Ma L.J."/>
            <person name="Mabbitt R."/>
            <person name="Macdonald J."/>
            <person name="Maclean C."/>
            <person name="Major J."/>
            <person name="Manning J."/>
            <person name="Marabella R."/>
            <person name="Maru K."/>
            <person name="Matthews C."/>
            <person name="Mauceli E."/>
            <person name="Mccarthy M."/>
            <person name="Mcdonough S."/>
            <person name="Mcghee T."/>
            <person name="Meldrim J."/>
            <person name="Meneus L."/>
            <person name="Mesirov J."/>
            <person name="Mihalev A."/>
            <person name="Mihova T."/>
            <person name="Mikkelsen T."/>
            <person name="Mlenga V."/>
            <person name="Moru K."/>
            <person name="Mozes J."/>
            <person name="Mulrain L."/>
            <person name="Munson G."/>
            <person name="Naylor J."/>
            <person name="Newes C."/>
            <person name="Nguyen C."/>
            <person name="Nguyen N."/>
            <person name="Nguyen T."/>
            <person name="Nicol R."/>
            <person name="Nielsen C."/>
            <person name="Nizzari M."/>
            <person name="Norbu C."/>
            <person name="Norbu N."/>
            <person name="O'donnell P."/>
            <person name="Okoawo O."/>
            <person name="O'leary S."/>
            <person name="Omotosho B."/>
            <person name="O'neill K."/>
            <person name="Osman S."/>
            <person name="Parker S."/>
            <person name="Perrin D."/>
            <person name="Phunkhang P."/>
            <person name="Piqani B."/>
            <person name="Purcell S."/>
            <person name="Rachupka T."/>
            <person name="Ramasamy U."/>
            <person name="Rameau R."/>
            <person name="Ray V."/>
            <person name="Raymond C."/>
            <person name="Retta R."/>
            <person name="Richardson S."/>
            <person name="Rise C."/>
            <person name="Rodriguez J."/>
            <person name="Rogers J."/>
            <person name="Rogov P."/>
            <person name="Rutman M."/>
            <person name="Schupbach R."/>
            <person name="Seaman C."/>
            <person name="Settipalli S."/>
            <person name="Sharpe T."/>
            <person name="Sheridan J."/>
            <person name="Sherpa N."/>
            <person name="Shi J."/>
            <person name="Smirnov S."/>
            <person name="Smith C."/>
            <person name="Sougnez C."/>
            <person name="Spencer B."/>
            <person name="Stalker J."/>
            <person name="Stange-thomann N."/>
            <person name="Stavropoulos S."/>
            <person name="Stetson K."/>
            <person name="Stone C."/>
            <person name="Stone S."/>
            <person name="Stubbs M."/>
            <person name="Talamas J."/>
            <person name="Tchuinga P."/>
            <person name="Tenzing P."/>
            <person name="Tesfaye S."/>
            <person name="Theodore J."/>
            <person name="Thoulutsang Y."/>
            <person name="Topham K."/>
            <person name="Towey S."/>
            <person name="Tsamla T."/>
            <person name="Tsomo N."/>
            <person name="Vallee D."/>
            <person name="Vassiliev H."/>
            <person name="Venkataraman V."/>
            <person name="Vinson J."/>
            <person name="Vo A."/>
            <person name="Wade C."/>
            <person name="Wang S."/>
            <person name="Wangchuk T."/>
            <person name="Wangdi T."/>
            <person name="Whittaker C."/>
            <person name="Wilkinson J."/>
            <person name="Wu Y."/>
            <person name="Wyman D."/>
            <person name="Yadav S."/>
            <person name="Yang S."/>
            <person name="Yang X."/>
            <person name="Yeager S."/>
            <person name="Yee E."/>
            <person name="Young G."/>
            <person name="Zainoun J."/>
            <person name="Zembeck L."/>
            <person name="Zimmer A."/>
            <person name="Zody M."/>
            <person name="Lander E."/>
        </authorList>
    </citation>
    <scope>NUCLEOTIDE SEQUENCE [LARGE SCALE GENOMIC DNA]</scope>
</reference>
<dbReference type="Ensembl" id="ENSCSAVT00000020244.1">
    <property type="protein sequence ID" value="ENSCSAVP00000020030.1"/>
    <property type="gene ID" value="ENSCSAVG00000011757.1"/>
</dbReference>
<dbReference type="Proteomes" id="UP000007875">
    <property type="component" value="Unassembled WGS sequence"/>
</dbReference>
<feature type="region of interest" description="Disordered" evidence="1">
    <location>
        <begin position="16"/>
        <end position="35"/>
    </location>
</feature>
<evidence type="ECO:0000313" key="2">
    <source>
        <dbReference type="Ensembl" id="ENSCSAVP00000020030.1"/>
    </source>
</evidence>
<reference evidence="2" key="3">
    <citation type="submission" date="2025-09" db="UniProtKB">
        <authorList>
            <consortium name="Ensembl"/>
        </authorList>
    </citation>
    <scope>IDENTIFICATION</scope>
</reference>